<proteinExistence type="predicted"/>
<dbReference type="Proteomes" id="UP000192907">
    <property type="component" value="Unassembled WGS sequence"/>
</dbReference>
<evidence type="ECO:0000313" key="3">
    <source>
        <dbReference type="Proteomes" id="UP000192907"/>
    </source>
</evidence>
<keyword evidence="3" id="KW-1185">Reference proteome</keyword>
<dbReference type="AlphaFoldDB" id="A0A1Y6BWW2"/>
<dbReference type="RefSeq" id="WP_132320756.1">
    <property type="nucleotide sequence ID" value="NZ_FWZT01000010.1"/>
</dbReference>
<protein>
    <submittedName>
        <fullName evidence="2">Uncharacterized protein</fullName>
    </submittedName>
</protein>
<feature type="transmembrane region" description="Helical" evidence="1">
    <location>
        <begin position="313"/>
        <end position="335"/>
    </location>
</feature>
<feature type="transmembrane region" description="Helical" evidence="1">
    <location>
        <begin position="186"/>
        <end position="206"/>
    </location>
</feature>
<evidence type="ECO:0000313" key="2">
    <source>
        <dbReference type="EMBL" id="SMF32875.1"/>
    </source>
</evidence>
<dbReference type="EMBL" id="FWZT01000010">
    <property type="protein sequence ID" value="SMF32875.1"/>
    <property type="molecule type" value="Genomic_DNA"/>
</dbReference>
<feature type="transmembrane region" description="Helical" evidence="1">
    <location>
        <begin position="455"/>
        <end position="473"/>
    </location>
</feature>
<feature type="transmembrane region" description="Helical" evidence="1">
    <location>
        <begin position="235"/>
        <end position="258"/>
    </location>
</feature>
<keyword evidence="1" id="KW-1133">Transmembrane helix</keyword>
<gene>
    <name evidence="2" type="ORF">SAMN06296036_11063</name>
</gene>
<accession>A0A1Y6BWW2</accession>
<name>A0A1Y6BWW2_9BACT</name>
<dbReference type="OrthoDB" id="5124967at2"/>
<feature type="transmembrane region" description="Helical" evidence="1">
    <location>
        <begin position="278"/>
        <end position="301"/>
    </location>
</feature>
<evidence type="ECO:0000256" key="1">
    <source>
        <dbReference type="SAM" id="Phobius"/>
    </source>
</evidence>
<feature type="transmembrane region" description="Helical" evidence="1">
    <location>
        <begin position="121"/>
        <end position="142"/>
    </location>
</feature>
<organism evidence="2 3">
    <name type="scientific">Pseudobacteriovorax antillogorgiicola</name>
    <dbReference type="NCBI Taxonomy" id="1513793"/>
    <lineage>
        <taxon>Bacteria</taxon>
        <taxon>Pseudomonadati</taxon>
        <taxon>Bdellovibrionota</taxon>
        <taxon>Oligoflexia</taxon>
        <taxon>Oligoflexales</taxon>
        <taxon>Pseudobacteriovoracaceae</taxon>
        <taxon>Pseudobacteriovorax</taxon>
    </lineage>
</organism>
<keyword evidence="1" id="KW-0812">Transmembrane</keyword>
<feature type="transmembrane region" description="Helical" evidence="1">
    <location>
        <begin position="373"/>
        <end position="391"/>
    </location>
</feature>
<dbReference type="STRING" id="1513793.SAMN06296036_11063"/>
<feature type="transmembrane region" description="Helical" evidence="1">
    <location>
        <begin position="403"/>
        <end position="422"/>
    </location>
</feature>
<feature type="transmembrane region" description="Helical" evidence="1">
    <location>
        <begin position="428"/>
        <end position="448"/>
    </location>
</feature>
<sequence length="560" mass="63575">MSYFVRWILVTAVFWGLRVSYFTQEFSLLGWDSDHGVMGLMADRWLEDGVFPIFYWGQEYLGPMSSWWAAIVQWWMNQLEVVQMVPGSSDAYSLSPLALSIGAAITVYLGVVIWELAIHRLWGPLTSLTMASLLSLGGAMLWPMSLRPLGHEGLVPLTGLLILTASHCYRDPSAHLQFFFGMALGWVAWIHHGGMLLAAPLALLIWNRHYQINKVLPRLPRLLLLPDIRSRTLRWTLLAIAVLLIARLLLGLAIDLWIGPFDTYIFGYKLRVHHGLKLAVETAKILVLFYAVIFLIGHGSLRSFLSDHKKPIGFLGAGFLFAYSPVLLGKIFSWYPSAYTFSPKLAPVSAWLDHLTMSWSYLFDLLSVNDSETWQLVLIAALFLISHFLVISKIAIQPSRLKVFSAIYLAMGLNFLMIFILGQFHNRYGLVLFIGILAHLAVWPQIVFKANKTKVFATIATLILVGTTLSYQVQESIGRLKGVAFPHDELALLNSATCEVYHANYWEVYRLDFLSNQSLRLVPWQSQDRSSTRSKFFHENYSLFCWFVQGRVLKNDPKAL</sequence>
<keyword evidence="1" id="KW-0472">Membrane</keyword>
<feature type="transmembrane region" description="Helical" evidence="1">
    <location>
        <begin position="94"/>
        <end position="114"/>
    </location>
</feature>
<reference evidence="3" key="1">
    <citation type="submission" date="2017-04" db="EMBL/GenBank/DDBJ databases">
        <authorList>
            <person name="Varghese N."/>
            <person name="Submissions S."/>
        </authorList>
    </citation>
    <scope>NUCLEOTIDE SEQUENCE [LARGE SCALE GENOMIC DNA]</scope>
    <source>
        <strain evidence="3">RKEM611</strain>
    </source>
</reference>